<accession>A0A7M7MTS8</accession>
<dbReference type="RefSeq" id="XP_026300706.1">
    <property type="nucleotide sequence ID" value="XM_026444921.1"/>
</dbReference>
<reference evidence="2" key="1">
    <citation type="submission" date="2021-01" db="UniProtKB">
        <authorList>
            <consortium name="EnsemblMetazoa"/>
        </authorList>
    </citation>
    <scope>IDENTIFICATION</scope>
    <source>
        <strain evidence="2">DH4</strain>
    </source>
</reference>
<feature type="coiled-coil region" evidence="1">
    <location>
        <begin position="9"/>
        <end position="43"/>
    </location>
</feature>
<sequence length="335" mass="39963">MNDYLSSSLSQLTTDVINLKAKLKEMQKLKNSVDESYKDAIREYHLIVMEQFTELKQQLHEARIKNEALDHSVAIIAKKLEQINHGKVRSRNFIYKMKIINYILKNEQSIEMEEQWIDKIMTICEQFDSFTKEKYKELQLKDLLEKKDIELSEKDTQRKEEIELLSKKIHDLEMKLEMKIKDEDKLQAIVIEQYTIMKEELNKMRTEMDYETQKKNQDLMSQVFALKKAISKLEKSKEKLENDYEKKLSDIIKNKDMEIKTLHLRLQKQKNELCTSLNIKKQSEMDNIVSALEKQYRTLLTETETISENKTQEYLMKIAILEDQILNMKKFNSSL</sequence>
<accession>A0A8B8H9K0</accession>
<dbReference type="AlphaFoldDB" id="A0A7M7MTS8"/>
<dbReference type="OrthoDB" id="78101at2759"/>
<keyword evidence="3" id="KW-1185">Reference proteome</keyword>
<protein>
    <submittedName>
        <fullName evidence="4">LOW QUALITY PROTEIN: rho-associated protein kinase 2-like</fullName>
    </submittedName>
</protein>
<organism evidence="2">
    <name type="scientific">Apis mellifera</name>
    <name type="common">Honeybee</name>
    <dbReference type="NCBI Taxonomy" id="7460"/>
    <lineage>
        <taxon>Eukaryota</taxon>
        <taxon>Metazoa</taxon>
        <taxon>Ecdysozoa</taxon>
        <taxon>Arthropoda</taxon>
        <taxon>Hexapoda</taxon>
        <taxon>Insecta</taxon>
        <taxon>Pterygota</taxon>
        <taxon>Neoptera</taxon>
        <taxon>Endopterygota</taxon>
        <taxon>Hymenoptera</taxon>
        <taxon>Apocrita</taxon>
        <taxon>Aculeata</taxon>
        <taxon>Apoidea</taxon>
        <taxon>Anthophila</taxon>
        <taxon>Apidae</taxon>
        <taxon>Apis</taxon>
    </lineage>
</organism>
<evidence type="ECO:0000313" key="4">
    <source>
        <dbReference type="RefSeq" id="XP_026300706.1"/>
    </source>
</evidence>
<dbReference type="EnsemblMetazoa" id="XM_026444921">
    <property type="protein sequence ID" value="XP_026300706"/>
    <property type="gene ID" value="LOC100576265"/>
</dbReference>
<keyword evidence="1" id="KW-0175">Coiled coil</keyword>
<dbReference type="GeneID" id="100576265"/>
<dbReference type="KEGG" id="ame:100576265"/>
<evidence type="ECO:0000313" key="2">
    <source>
        <dbReference type="EnsemblMetazoa" id="XP_026300706"/>
    </source>
</evidence>
<evidence type="ECO:0000256" key="1">
    <source>
        <dbReference type="SAM" id="Coils"/>
    </source>
</evidence>
<feature type="coiled-coil region" evidence="1">
    <location>
        <begin position="223"/>
        <end position="272"/>
    </location>
</feature>
<proteinExistence type="predicted"/>
<reference evidence="4" key="2">
    <citation type="submission" date="2025-04" db="UniProtKB">
        <authorList>
            <consortium name="RefSeq"/>
        </authorList>
    </citation>
    <scope>IDENTIFICATION</scope>
    <source>
        <strain evidence="4">DH4</strain>
        <tissue evidence="4">Whole body</tissue>
    </source>
</reference>
<name>A0A7M7MTS8_APIME</name>
<gene>
    <name evidence="4" type="primary">LOC100576265</name>
</gene>
<evidence type="ECO:0000313" key="3">
    <source>
        <dbReference type="Proteomes" id="UP000005203"/>
    </source>
</evidence>
<dbReference type="Proteomes" id="UP000005203">
    <property type="component" value="Linkage group LG14"/>
</dbReference>